<evidence type="ECO:0000313" key="2">
    <source>
        <dbReference type="Proteomes" id="UP001054945"/>
    </source>
</evidence>
<name>A0AAV4SHC5_CAEEX</name>
<evidence type="ECO:0000313" key="1">
    <source>
        <dbReference type="EMBL" id="GIY32186.1"/>
    </source>
</evidence>
<dbReference type="AlphaFoldDB" id="A0AAV4SHC5"/>
<comment type="caution">
    <text evidence="1">The sequence shown here is derived from an EMBL/GenBank/DDBJ whole genome shotgun (WGS) entry which is preliminary data.</text>
</comment>
<reference evidence="1 2" key="1">
    <citation type="submission" date="2021-06" db="EMBL/GenBank/DDBJ databases">
        <title>Caerostris extrusa draft genome.</title>
        <authorList>
            <person name="Kono N."/>
            <person name="Arakawa K."/>
        </authorList>
    </citation>
    <scope>NUCLEOTIDE SEQUENCE [LARGE SCALE GENOMIC DNA]</scope>
</reference>
<dbReference type="EMBL" id="BPLR01009468">
    <property type="protein sequence ID" value="GIY32186.1"/>
    <property type="molecule type" value="Genomic_DNA"/>
</dbReference>
<proteinExistence type="predicted"/>
<organism evidence="1 2">
    <name type="scientific">Caerostris extrusa</name>
    <name type="common">Bark spider</name>
    <name type="synonym">Caerostris bankana</name>
    <dbReference type="NCBI Taxonomy" id="172846"/>
    <lineage>
        <taxon>Eukaryota</taxon>
        <taxon>Metazoa</taxon>
        <taxon>Ecdysozoa</taxon>
        <taxon>Arthropoda</taxon>
        <taxon>Chelicerata</taxon>
        <taxon>Arachnida</taxon>
        <taxon>Araneae</taxon>
        <taxon>Araneomorphae</taxon>
        <taxon>Entelegynae</taxon>
        <taxon>Araneoidea</taxon>
        <taxon>Araneidae</taxon>
        <taxon>Caerostris</taxon>
    </lineage>
</organism>
<keyword evidence="2" id="KW-1185">Reference proteome</keyword>
<accession>A0AAV4SHC5</accession>
<sequence length="100" mass="11749">MTPEQTDQPPYQDRKPRKYTQSCRCVTIRIAIDVANDAFQVQFVLFGCGSEGQMMRGLTKSVWWGWRGGRDWGRVEEELPVNWRSILLWWQGDRISLEPC</sequence>
<gene>
    <name evidence="1" type="ORF">CEXT_761321</name>
</gene>
<protein>
    <submittedName>
        <fullName evidence="1">Uncharacterized protein</fullName>
    </submittedName>
</protein>
<dbReference type="Proteomes" id="UP001054945">
    <property type="component" value="Unassembled WGS sequence"/>
</dbReference>